<dbReference type="EMBL" id="JAANDN010000088">
    <property type="protein sequence ID" value="NUY68878.1"/>
    <property type="molecule type" value="Genomic_DNA"/>
</dbReference>
<dbReference type="OMA" id="ISRDHSY"/>
<reference evidence="14 26" key="10">
    <citation type="submission" date="2020-02" db="EMBL/GenBank/DDBJ databases">
        <title>Novel Insights Into The Classification of Staphylococcal Beta-Lactamases In Relation To The Cefazolin Inoculum Effect.</title>
        <authorList>
            <person name="Carvajal L.P."/>
            <person name="Rincon S."/>
            <person name="Echeverri A."/>
            <person name="Porras J."/>
            <person name="Rios R."/>
            <person name="Ordonez K."/>
            <person name="Seas C."/>
            <person name="Gomez-Villegas S."/>
            <person name="Diaz L."/>
            <person name="Arias C.A."/>
            <person name="Reyes J."/>
        </authorList>
    </citation>
    <scope>NUCLEOTIDE SEQUENCE [LARGE SCALE GENOMIC DNA]</scope>
    <source>
        <strain evidence="14 26">UP127</strain>
    </source>
</reference>
<evidence type="ECO:0000256" key="2">
    <source>
        <dbReference type="ARBA" id="ARBA00013081"/>
    </source>
</evidence>
<protein>
    <recommendedName>
        <fullName evidence="2">protein-serine/threonine phosphatase</fullName>
        <ecNumber evidence="2">3.1.3.16</ecNumber>
    </recommendedName>
</protein>
<dbReference type="KEGG" id="saud:CH52_12990"/>
<dbReference type="Proteomes" id="UP000238775">
    <property type="component" value="Unassembled WGS sequence"/>
</dbReference>
<evidence type="ECO:0000313" key="20">
    <source>
        <dbReference type="Proteomes" id="UP000032274"/>
    </source>
</evidence>
<dbReference type="EMBL" id="LR133917">
    <property type="protein sequence ID" value="VDY48070.1"/>
    <property type="molecule type" value="Genomic_DNA"/>
</dbReference>
<keyword evidence="4 15" id="KW-0378">Hydrolase</keyword>
<dbReference type="Proteomes" id="UP000265645">
    <property type="component" value="Unassembled WGS sequence"/>
</dbReference>
<dbReference type="SUPFAM" id="SSF81606">
    <property type="entry name" value="PP2C-like"/>
    <property type="match status" value="1"/>
</dbReference>
<dbReference type="Proteomes" id="UP000032274">
    <property type="component" value="Unassembled WGS sequence"/>
</dbReference>
<reference evidence="13 23" key="7">
    <citation type="submission" date="2019-11" db="EMBL/GenBank/DDBJ databases">
        <title>Implementation of targeted gown and glove precautions to prevent Staphylococcus aureus acquisition in community-based nursing homes.</title>
        <authorList>
            <person name="Stine O.C."/>
        </authorList>
    </citation>
    <scope>NUCLEOTIDE SEQUENCE [LARGE SCALE GENOMIC DNA]</scope>
    <source>
        <strain evidence="13 23">S_2023.LVRQ.AN</strain>
    </source>
</reference>
<dbReference type="AlphaFoldDB" id="A0A0D1HW69"/>
<evidence type="ECO:0000256" key="5">
    <source>
        <dbReference type="ARBA" id="ARBA00022912"/>
    </source>
</evidence>
<evidence type="ECO:0000313" key="22">
    <source>
        <dbReference type="Proteomes" id="UP000265645"/>
    </source>
</evidence>
<reference evidence="12 20" key="1">
    <citation type="submission" date="2015-01" db="EMBL/GenBank/DDBJ databases">
        <title>Characterization of Swiss Staphylococcus aureus strains involved in food poisoning.</title>
        <authorList>
            <person name="Crovadore J."/>
            <person name="Chablais R."/>
            <person name="Tonacini J."/>
            <person name="Schnyder B."/>
            <person name="Lefort F."/>
        </authorList>
    </citation>
    <scope>NUCLEOTIDE SEQUENCE [LARGE SCALE GENOMIC DNA]</scope>
    <source>
        <strain evidence="12 20">SA-120</strain>
    </source>
</reference>
<evidence type="ECO:0000313" key="14">
    <source>
        <dbReference type="EMBL" id="NGK22059.1"/>
    </source>
</evidence>
<accession>A0A2P7D9K6</accession>
<evidence type="ECO:0000313" key="19">
    <source>
        <dbReference type="EMBL" id="VDY48070.1"/>
    </source>
</evidence>
<dbReference type="Proteomes" id="UP000507402">
    <property type="component" value="Unassembled WGS sequence"/>
</dbReference>
<evidence type="ECO:0000313" key="27">
    <source>
        <dbReference type="Proteomes" id="UP000507402"/>
    </source>
</evidence>
<keyword evidence="5" id="KW-0904">Protein phosphatase</keyword>
<evidence type="ECO:0000313" key="24">
    <source>
        <dbReference type="Proteomes" id="UP000451682"/>
    </source>
</evidence>
<keyword evidence="3" id="KW-0479">Metal-binding</keyword>
<reference evidence="15 25" key="9">
    <citation type="submission" date="2020-02" db="EMBL/GenBank/DDBJ databases">
        <title>Detection of Heterogeneous Vancomycin Intermediate Resistance in Methicillin Resistant Staphylococcus aureus Isolates from Latin-America.</title>
        <authorList>
            <person name="Castro-Cardozo B."/>
            <person name="Berrio M."/>
            <person name="Vargas M.L."/>
            <person name="Carvajal L.P."/>
            <person name="Millan L.V."/>
            <person name="Rios R."/>
            <person name="Hernandez A."/>
            <person name="Rincon S.L."/>
            <person name="Cubides P."/>
            <person name="Forero E."/>
            <person name="Dinh A."/>
            <person name="Seas C."/>
            <person name="Munita J.M."/>
            <person name="Arias C.A."/>
            <person name="Reyes J."/>
            <person name="Diaz L."/>
        </authorList>
    </citation>
    <scope>NUCLEOTIDE SEQUENCE [LARGE SCALE GENOMIC DNA]</scope>
    <source>
        <strain evidence="15 25">UG255</strain>
    </source>
</reference>
<accession>A0A0D1HW69</accession>
<dbReference type="EMBL" id="JAALTR010000324">
    <property type="protein sequence ID" value="NGW68503.1"/>
    <property type="molecule type" value="Genomic_DNA"/>
</dbReference>
<dbReference type="EMBL" id="PGWZ01000409">
    <property type="protein sequence ID" value="PPJ73067.1"/>
    <property type="molecule type" value="Genomic_DNA"/>
</dbReference>
<reference evidence="22" key="2">
    <citation type="submission" date="2017-08" db="EMBL/GenBank/DDBJ databases">
        <title>Protection against atopic dermatitis through acquisition of Staphylococcus quorum-sensing agr mutations in the skin.</title>
        <authorList>
            <person name="Nakamura Y."/>
            <person name="Takahashi H."/>
            <person name="Takaya A."/>
            <person name="Inoue Y."/>
            <person name="Katayama Y."/>
            <person name="Kusuya Y."/>
            <person name="Shoji T."/>
            <person name="Takada S."/>
            <person name="Nakagawa S."/>
            <person name="Oguma R."/>
            <person name="Ozawa N."/>
            <person name="Yamaide F."/>
            <person name="Suzuki S."/>
            <person name="Villaruz A."/>
            <person name="Otto M."/>
            <person name="Matsue H."/>
            <person name="Nunez G."/>
            <person name="Shimojo N."/>
        </authorList>
    </citation>
    <scope>NUCLEOTIDE SEQUENCE [LARGE SCALE GENOMIC DNA]</scope>
    <source>
        <strain evidence="22">M1K003</strain>
    </source>
</reference>
<evidence type="ECO:0000256" key="8">
    <source>
        <dbReference type="ARBA" id="ARBA00048336"/>
    </source>
</evidence>
<reference evidence="16 28" key="8">
    <citation type="journal article" date="2020" name="J. Antimicrob. Chemother.">
        <title>Detection of heterogeneous vancomycin intermediate resistance in MRSA isolates from Latin America.</title>
        <authorList>
            <person name="Castro B.E."/>
            <person name="Berrio M."/>
            <person name="Vargas M.L."/>
            <person name="Carvajal L.P."/>
            <person name="Millan L.V."/>
            <person name="Rios R."/>
            <person name="Hernandez A.K."/>
            <person name="Rincon S."/>
            <person name="Cubides P."/>
            <person name="Forero E."/>
            <person name="Dinh A."/>
            <person name="Seas C."/>
            <person name="Munita J.M."/>
            <person name="Arias C.A."/>
            <person name="Reyes J."/>
            <person name="Diaz L."/>
        </authorList>
    </citation>
    <scope>NUCLEOTIDE SEQUENCE [LARGE SCALE GENOMIC DNA]</scope>
    <source>
        <strain evidence="16 28">UP89</strain>
    </source>
</reference>
<evidence type="ECO:0000256" key="4">
    <source>
        <dbReference type="ARBA" id="ARBA00022801"/>
    </source>
</evidence>
<evidence type="ECO:0000256" key="7">
    <source>
        <dbReference type="ARBA" id="ARBA00047761"/>
    </source>
</evidence>
<dbReference type="SMART" id="SM00331">
    <property type="entry name" value="PP2C_SIG"/>
    <property type="match status" value="1"/>
</dbReference>
<dbReference type="RefSeq" id="WP_000888486.1">
    <property type="nucleotide sequence ID" value="NZ_AP017891.1"/>
</dbReference>
<dbReference type="Pfam" id="PF13672">
    <property type="entry name" value="PP2C_2"/>
    <property type="match status" value="1"/>
</dbReference>
<evidence type="ECO:0000313" key="25">
    <source>
        <dbReference type="Proteomes" id="UP000473113"/>
    </source>
</evidence>
<dbReference type="FunFam" id="3.60.40.10:FF:000002">
    <property type="entry name" value="Serine/threonine phosphatase stp"/>
    <property type="match status" value="1"/>
</dbReference>
<dbReference type="EMBL" id="CAIIGN010000006">
    <property type="protein sequence ID" value="CAC8241058.1"/>
    <property type="molecule type" value="Genomic_DNA"/>
</dbReference>
<comment type="catalytic activity">
    <reaction evidence="7">
        <text>O-phospho-L-seryl-[protein] + H2O = L-seryl-[protein] + phosphate</text>
        <dbReference type="Rhea" id="RHEA:20629"/>
        <dbReference type="Rhea" id="RHEA-COMP:9863"/>
        <dbReference type="Rhea" id="RHEA-COMP:11604"/>
        <dbReference type="ChEBI" id="CHEBI:15377"/>
        <dbReference type="ChEBI" id="CHEBI:29999"/>
        <dbReference type="ChEBI" id="CHEBI:43474"/>
        <dbReference type="ChEBI" id="CHEBI:83421"/>
        <dbReference type="EC" id="3.1.3.16"/>
    </reaction>
</comment>
<dbReference type="EC" id="3.1.3.16" evidence="2"/>
<reference evidence="19" key="6">
    <citation type="submission" date="2018-12" db="EMBL/GenBank/DDBJ databases">
        <authorList>
            <consortium name="Pathogen Informatics"/>
        </authorList>
    </citation>
    <scope>NUCLEOTIDE SEQUENCE</scope>
    <source>
        <strain evidence="10 27">MOS114</strain>
        <strain evidence="19">NCTC8317</strain>
    </source>
</reference>
<comment type="cofactor">
    <cofactor evidence="1">
        <name>Mn(2+)</name>
        <dbReference type="ChEBI" id="CHEBI:29035"/>
    </cofactor>
</comment>
<dbReference type="PANTHER" id="PTHR13832:SF860">
    <property type="entry name" value="PROTEIN PHOSPHATASE PHPP"/>
    <property type="match status" value="1"/>
</dbReference>
<dbReference type="Proteomes" id="UP000434412">
    <property type="component" value="Unassembled WGS sequence"/>
</dbReference>
<dbReference type="SMART" id="SM00332">
    <property type="entry name" value="PP2Cc"/>
    <property type="match status" value="1"/>
</dbReference>
<evidence type="ECO:0000313" key="13">
    <source>
        <dbReference type="EMBL" id="MVL47041.1"/>
    </source>
</evidence>
<proteinExistence type="predicted"/>
<dbReference type="Proteomes" id="UP000561555">
    <property type="component" value="Unassembled WGS sequence"/>
</dbReference>
<feature type="domain" description="PPM-type phosphatase" evidence="9">
    <location>
        <begin position="3"/>
        <end position="242"/>
    </location>
</feature>
<dbReference type="EMBL" id="QNXF01000002">
    <property type="protein sequence ID" value="TXL46643.1"/>
    <property type="molecule type" value="Genomic_DNA"/>
</dbReference>
<evidence type="ECO:0000313" key="16">
    <source>
        <dbReference type="EMBL" id="NUY68878.1"/>
    </source>
</evidence>
<organism evidence="15 25">
    <name type="scientific">Staphylococcus aureus</name>
    <dbReference type="NCBI Taxonomy" id="1280"/>
    <lineage>
        <taxon>Bacteria</taxon>
        <taxon>Bacillati</taxon>
        <taxon>Bacillota</taxon>
        <taxon>Bacilli</taxon>
        <taxon>Bacillales</taxon>
        <taxon>Staphylococcaceae</taxon>
        <taxon>Staphylococcus</taxon>
    </lineage>
</organism>
<evidence type="ECO:0000313" key="26">
    <source>
        <dbReference type="Proteomes" id="UP000478431"/>
    </source>
</evidence>
<evidence type="ECO:0000313" key="15">
    <source>
        <dbReference type="EMBL" id="NGW68503.1"/>
    </source>
</evidence>
<keyword evidence="6" id="KW-0464">Manganese</keyword>
<dbReference type="PANTHER" id="PTHR13832">
    <property type="entry name" value="PROTEIN PHOSPHATASE 2C"/>
    <property type="match status" value="1"/>
</dbReference>
<dbReference type="PROSITE" id="PS51746">
    <property type="entry name" value="PPM_2"/>
    <property type="match status" value="1"/>
</dbReference>
<dbReference type="EMBL" id="WPVZ01000913">
    <property type="protein sequence ID" value="MVL47041.1"/>
    <property type="molecule type" value="Genomic_DNA"/>
</dbReference>
<evidence type="ECO:0000259" key="9">
    <source>
        <dbReference type="PROSITE" id="PS51746"/>
    </source>
</evidence>
<dbReference type="InterPro" id="IPR036457">
    <property type="entry name" value="PPM-type-like_dom_sf"/>
</dbReference>
<evidence type="ECO:0000313" key="18">
    <source>
        <dbReference type="EMBL" id="TXL46643.1"/>
    </source>
</evidence>
<gene>
    <name evidence="10" type="primary">prpC</name>
    <name evidence="17" type="ORF">CV021_11445</name>
    <name evidence="18" type="ORF">DQU50_02160</name>
    <name evidence="14" type="ORF">G0Z31_11190</name>
    <name evidence="15" type="ORF">G6Y24_13655</name>
    <name evidence="13" type="ORF">GO941_16530</name>
    <name evidence="16" type="ORF">GQX52_09560</name>
    <name evidence="11" type="ORF">M1K003_0060</name>
    <name evidence="19" type="ORF">NCTC8317_01121</name>
    <name evidence="12" type="ORF">QU38_12430</name>
    <name evidence="10" type="ORF">SAMEA70153168_01781</name>
</gene>
<evidence type="ECO:0000256" key="3">
    <source>
        <dbReference type="ARBA" id="ARBA00022723"/>
    </source>
</evidence>
<dbReference type="InterPro" id="IPR001932">
    <property type="entry name" value="PPM-type_phosphatase-like_dom"/>
</dbReference>
<evidence type="ECO:0000313" key="10">
    <source>
        <dbReference type="EMBL" id="CAC8241058.1"/>
    </source>
</evidence>
<comment type="catalytic activity">
    <reaction evidence="8">
        <text>O-phospho-L-threonyl-[protein] + H2O = L-threonyl-[protein] + phosphate</text>
        <dbReference type="Rhea" id="RHEA:47004"/>
        <dbReference type="Rhea" id="RHEA-COMP:11060"/>
        <dbReference type="Rhea" id="RHEA-COMP:11605"/>
        <dbReference type="ChEBI" id="CHEBI:15377"/>
        <dbReference type="ChEBI" id="CHEBI:30013"/>
        <dbReference type="ChEBI" id="CHEBI:43474"/>
        <dbReference type="ChEBI" id="CHEBI:61977"/>
        <dbReference type="EC" id="3.1.3.16"/>
    </reaction>
</comment>
<dbReference type="GO" id="GO:0046872">
    <property type="term" value="F:metal ion binding"/>
    <property type="evidence" value="ECO:0007669"/>
    <property type="project" value="UniProtKB-KW"/>
</dbReference>
<reference evidence="11" key="5">
    <citation type="submission" date="2018-07" db="EMBL/GenBank/DDBJ databases">
        <title>Protection against atopic dermatitis through acquisition of Staphylococcus quorum-sensing agr mutations in the skin.</title>
        <authorList>
            <person name="Nakamura Y."/>
            <person name="Takahashi H."/>
            <person name="Takaya A."/>
            <person name="Inoue Y."/>
            <person name="Katayama Y."/>
            <person name="Kusuya Y."/>
            <person name="Shoji T."/>
            <person name="Takada S."/>
            <person name="Nakagawa S."/>
            <person name="Oguma R."/>
            <person name="Ozawa N."/>
            <person name="Yamaide F."/>
            <person name="Suzuki S."/>
            <person name="Villaruz A."/>
            <person name="Otto M."/>
            <person name="Matsue H."/>
            <person name="Nunez G."/>
            <person name="Shimojo N."/>
        </authorList>
    </citation>
    <scope>NUCLEOTIDE SEQUENCE</scope>
    <source>
        <strain evidence="11">M1K003</strain>
    </source>
</reference>
<dbReference type="GO" id="GO:0004722">
    <property type="term" value="F:protein serine/threonine phosphatase activity"/>
    <property type="evidence" value="ECO:0007669"/>
    <property type="project" value="UniProtKB-EC"/>
</dbReference>
<dbReference type="Proteomes" id="UP000473113">
    <property type="component" value="Unassembled WGS sequence"/>
</dbReference>
<evidence type="ECO:0000313" key="11">
    <source>
        <dbReference type="EMBL" id="GBV19098.1"/>
    </source>
</evidence>
<reference evidence="18 24" key="4">
    <citation type="submission" date="2018-06" db="EMBL/GenBank/DDBJ databases">
        <title>Whole genome sequencing to identify and define MRSA outbreaks.</title>
        <authorList>
            <person name="Sullivan M.J."/>
            <person name="Altman D.R."/>
            <person name="Chacko K."/>
            <person name="Ciferri B."/>
            <person name="Webster E."/>
            <person name="Deikus G."/>
            <person name="Lewis M."/>
            <person name="Khan Z."/>
            <person name="Beckford C."/>
            <person name="Rendo A."/>
            <person name="Samaroo F."/>
            <person name="Sebra R."/>
            <person name="Karam-Howlin R."/>
            <person name="Southwick K."/>
            <person name="Adams E."/>
            <person name="Ying L."/>
            <person name="Kornblum J."/>
            <person name="Factor S."/>
            <person name="Danesh Yazdi M."/>
            <person name="Dingle T."/>
            <person name="Hamula C."/>
            <person name="Bashir A."/>
            <person name="Schadt E."/>
            <person name="Kasarskis A."/>
            <person name="Patel G."/>
            <person name="Wallach F."/>
            <person name="Gibbs K."/>
            <person name="Van Bakel H."/>
        </authorList>
    </citation>
    <scope>NUCLEOTIDE SEQUENCE [LARGE SCALE GENOMIC DNA]</scope>
    <source>
        <strain evidence="18">Pt013</strain>
        <strain evidence="24">pt013</strain>
    </source>
</reference>
<evidence type="ECO:0000313" key="28">
    <source>
        <dbReference type="Proteomes" id="UP000561555"/>
    </source>
</evidence>
<reference evidence="17 21" key="3">
    <citation type="submission" date="2017-11" db="EMBL/GenBank/DDBJ databases">
        <authorList>
            <person name="Founou R.C."/>
            <person name="Founou L."/>
            <person name="Allam M."/>
            <person name="Ismail A."/>
            <person name="Essack S.Y."/>
        </authorList>
    </citation>
    <scope>NUCLEOTIDE SEQUENCE [LARGE SCALE GENOMIC DNA]</scope>
    <source>
        <strain evidence="17 21">G703N2B1</strain>
    </source>
</reference>
<dbReference type="InterPro" id="IPR015655">
    <property type="entry name" value="PP2C"/>
</dbReference>
<dbReference type="EMBL" id="BDVT01000001">
    <property type="protein sequence ID" value="GBV19098.1"/>
    <property type="molecule type" value="Genomic_DNA"/>
</dbReference>
<dbReference type="Proteomes" id="UP000478431">
    <property type="component" value="Unassembled WGS sequence"/>
</dbReference>
<evidence type="ECO:0000313" key="17">
    <source>
        <dbReference type="EMBL" id="PPJ73067.1"/>
    </source>
</evidence>
<evidence type="ECO:0000256" key="1">
    <source>
        <dbReference type="ARBA" id="ARBA00001936"/>
    </source>
</evidence>
<dbReference type="EMBL" id="JXIG01000629">
    <property type="protein sequence ID" value="KIT95735.1"/>
    <property type="molecule type" value="Genomic_DNA"/>
</dbReference>
<name>A0A0D1HW69_STAAU</name>
<evidence type="ECO:0000313" key="23">
    <source>
        <dbReference type="Proteomes" id="UP000434412"/>
    </source>
</evidence>
<dbReference type="CDD" id="cd00143">
    <property type="entry name" value="PP2Cc"/>
    <property type="match status" value="1"/>
</dbReference>
<dbReference type="Proteomes" id="UP000451682">
    <property type="component" value="Unassembled WGS sequence"/>
</dbReference>
<dbReference type="Gene3D" id="3.60.40.10">
    <property type="entry name" value="PPM-type phosphatase domain"/>
    <property type="match status" value="1"/>
</dbReference>
<evidence type="ECO:0000313" key="12">
    <source>
        <dbReference type="EMBL" id="KIT95735.1"/>
    </source>
</evidence>
<evidence type="ECO:0000313" key="21">
    <source>
        <dbReference type="Proteomes" id="UP000238775"/>
    </source>
</evidence>
<dbReference type="NCBIfam" id="NF033484">
    <property type="entry name" value="Stp1_PP2C_phos"/>
    <property type="match status" value="1"/>
</dbReference>
<evidence type="ECO:0000256" key="6">
    <source>
        <dbReference type="ARBA" id="ARBA00023211"/>
    </source>
</evidence>
<dbReference type="Proteomes" id="UP000280323">
    <property type="component" value="Chromosome"/>
</dbReference>
<dbReference type="EMBL" id="JAAJIY010000042">
    <property type="protein sequence ID" value="NGK22059.1"/>
    <property type="molecule type" value="Genomic_DNA"/>
</dbReference>
<sequence length="247" mass="28047">MLEAQFFTDTGQHRDKNEDAGGIFYNQTNQQLLVLCDGMGGHKAGEVASKFVTDELKSRFEAENLIEEHQAENWLRNNIKDINFQLYHYAQENAEYKGMGTTCVCALVFEKSVVIANVGDSRAYVINSRQIEQITSDHSFVNHLVLTGQITPEEAFTHPQRNIITKVMGTDKRVSPDLFIKRLNFYDYLLLNSDGLTDYVKDNEIKRLLVKEGTIEDHGDQLMQLALDNHSKDNVTFILAAIEGDKV</sequence>